<dbReference type="Pfam" id="PF13414">
    <property type="entry name" value="TPR_11"/>
    <property type="match status" value="1"/>
</dbReference>
<feature type="transmembrane region" description="Helical" evidence="4">
    <location>
        <begin position="12"/>
        <end position="30"/>
    </location>
</feature>
<dbReference type="SUPFAM" id="SSF48452">
    <property type="entry name" value="TPR-like"/>
    <property type="match status" value="1"/>
</dbReference>
<feature type="repeat" description="TPR" evidence="3">
    <location>
        <begin position="421"/>
        <end position="454"/>
    </location>
</feature>
<feature type="transmembrane region" description="Helical" evidence="4">
    <location>
        <begin position="90"/>
        <end position="111"/>
    </location>
</feature>
<dbReference type="Gene3D" id="1.25.40.10">
    <property type="entry name" value="Tetratricopeptide repeat domain"/>
    <property type="match status" value="3"/>
</dbReference>
<name>A0A8F9TVX6_9BACT</name>
<feature type="transmembrane region" description="Helical" evidence="4">
    <location>
        <begin position="327"/>
        <end position="346"/>
    </location>
</feature>
<dbReference type="InterPro" id="IPR052346">
    <property type="entry name" value="O-mannosyl-transferase_TMTC"/>
</dbReference>
<dbReference type="AlphaFoldDB" id="A0A8F9TVX6"/>
<dbReference type="PANTHER" id="PTHR44227:SF3">
    <property type="entry name" value="PROTEIN O-MANNOSYL-TRANSFERASE TMTC4"/>
    <property type="match status" value="1"/>
</dbReference>
<feature type="repeat" description="TPR" evidence="3">
    <location>
        <begin position="489"/>
        <end position="522"/>
    </location>
</feature>
<evidence type="ECO:0000313" key="5">
    <source>
        <dbReference type="EMBL" id="QYM78754.1"/>
    </source>
</evidence>
<dbReference type="SMART" id="SM00028">
    <property type="entry name" value="TPR"/>
    <property type="match status" value="6"/>
</dbReference>
<evidence type="ECO:0000256" key="3">
    <source>
        <dbReference type="PROSITE-ProRule" id="PRU00339"/>
    </source>
</evidence>
<keyword evidence="6" id="KW-1185">Reference proteome</keyword>
<dbReference type="PANTHER" id="PTHR44227">
    <property type="match status" value="1"/>
</dbReference>
<dbReference type="InterPro" id="IPR011990">
    <property type="entry name" value="TPR-like_helical_dom_sf"/>
</dbReference>
<keyword evidence="4" id="KW-0472">Membrane</keyword>
<keyword evidence="4" id="KW-0812">Transmembrane</keyword>
<feature type="transmembrane region" description="Helical" evidence="4">
    <location>
        <begin position="161"/>
        <end position="177"/>
    </location>
</feature>
<evidence type="ECO:0000313" key="6">
    <source>
        <dbReference type="Proteomes" id="UP000825051"/>
    </source>
</evidence>
<keyword evidence="4" id="KW-1133">Transmembrane helix</keyword>
<gene>
    <name evidence="5" type="ORF">K0B96_15840</name>
</gene>
<dbReference type="InterPro" id="IPR019734">
    <property type="entry name" value="TPR_rpt"/>
</dbReference>
<keyword evidence="2 3" id="KW-0802">TPR repeat</keyword>
<organism evidence="5 6">
    <name type="scientific">Horticoccus luteus</name>
    <dbReference type="NCBI Taxonomy" id="2862869"/>
    <lineage>
        <taxon>Bacteria</taxon>
        <taxon>Pseudomonadati</taxon>
        <taxon>Verrucomicrobiota</taxon>
        <taxon>Opitutia</taxon>
        <taxon>Opitutales</taxon>
        <taxon>Opitutaceae</taxon>
        <taxon>Horticoccus</taxon>
    </lineage>
</organism>
<feature type="transmembrane region" description="Helical" evidence="4">
    <location>
        <begin position="358"/>
        <end position="376"/>
    </location>
</feature>
<feature type="repeat" description="TPR" evidence="3">
    <location>
        <begin position="523"/>
        <end position="556"/>
    </location>
</feature>
<dbReference type="PROSITE" id="PS50005">
    <property type="entry name" value="TPR"/>
    <property type="match status" value="4"/>
</dbReference>
<dbReference type="EMBL" id="CP080507">
    <property type="protein sequence ID" value="QYM78754.1"/>
    <property type="molecule type" value="Genomic_DNA"/>
</dbReference>
<reference evidence="5" key="1">
    <citation type="submission" date="2021-08" db="EMBL/GenBank/DDBJ databases">
        <title>Genome of a novel bacterium of the phylum Verrucomicrobia, Oleiharenicola sp. KSB-15.</title>
        <authorList>
            <person name="Chung J.-H."/>
            <person name="Ahn J.-H."/>
            <person name="Yoon Y."/>
            <person name="Kim D.-Y."/>
            <person name="An S.-H."/>
            <person name="Park I."/>
            <person name="Yeon J."/>
        </authorList>
    </citation>
    <scope>NUCLEOTIDE SEQUENCE</scope>
    <source>
        <strain evidence="5">KSB-15</strain>
    </source>
</reference>
<dbReference type="KEGG" id="ole:K0B96_15840"/>
<keyword evidence="1" id="KW-0677">Repeat</keyword>
<feature type="transmembrane region" description="Helical" evidence="4">
    <location>
        <begin position="302"/>
        <end position="321"/>
    </location>
</feature>
<sequence length="637" mass="69831">MPADDWSRRSTWLAIALVTTACLLAYHRTFSAPFVYDDDEAIIGNLSIRHLWPLSNVLLPGGLTGTTVSGRPVVNLTLALNYALSGLNPWSYHAFNLLIHLGSGLLLAGITRQTLRCPPLAAHFDRTASALAFAAAALWLLHPLQTESVTYVAQRAESLMGFFYLLTLFAFITSINARHPTRWLVTSVAACVLGMATKEVMVTAPLLVVLYDRTFISHSWTQAVCRRPRYYGALAATWLVLAALVLGTGGRGDSAGFATQVSPWHYLLTQGDAICHYLRLTLWPHPLVFDYGDELAHHLSEVGPQFLSTAALFAGIFWILWRRPAWTPAFLGAAFFIILAPSSSIVPISTQTMAEHRMYLPLAAVVVGVAVVLHRLMGRKAAWMLAGAAAIAGGMTFMRNEDYQTRLRLWADTVTKQPDNPRAHNNLAIELIAAGQHNQARAELQEALRLRPGYTDARNNLANELLRRGAVAEAIAQYEIVLRAQPDFVLALDNLGFAYLTTGRTDDAVRCYMRAIQLDADDATAHSNLGYIFLQQGAPARALPHYAAAAHVRPSEPEAQRNLGDTLMALHQAAEAAAAYADAIALQPADAALRFNRALALAQCSQFSEARKEVSIALRLQPGFSEARRLAEDLQRR</sequence>
<evidence type="ECO:0000256" key="2">
    <source>
        <dbReference type="ARBA" id="ARBA00022803"/>
    </source>
</evidence>
<feature type="transmembrane region" description="Helical" evidence="4">
    <location>
        <begin position="230"/>
        <end position="247"/>
    </location>
</feature>
<dbReference type="RefSeq" id="WP_220161858.1">
    <property type="nucleotide sequence ID" value="NZ_CP080507.1"/>
</dbReference>
<feature type="repeat" description="TPR" evidence="3">
    <location>
        <begin position="557"/>
        <end position="590"/>
    </location>
</feature>
<accession>A0A8F9TVX6</accession>
<proteinExistence type="predicted"/>
<dbReference type="Pfam" id="PF13432">
    <property type="entry name" value="TPR_16"/>
    <property type="match status" value="2"/>
</dbReference>
<dbReference type="Proteomes" id="UP000825051">
    <property type="component" value="Chromosome"/>
</dbReference>
<evidence type="ECO:0000256" key="1">
    <source>
        <dbReference type="ARBA" id="ARBA00022737"/>
    </source>
</evidence>
<feature type="transmembrane region" description="Helical" evidence="4">
    <location>
        <begin position="184"/>
        <end position="210"/>
    </location>
</feature>
<protein>
    <submittedName>
        <fullName evidence="5">Tetratricopeptide repeat protein</fullName>
    </submittedName>
</protein>
<evidence type="ECO:0000256" key="4">
    <source>
        <dbReference type="SAM" id="Phobius"/>
    </source>
</evidence>
<feature type="transmembrane region" description="Helical" evidence="4">
    <location>
        <begin position="382"/>
        <end position="398"/>
    </location>
</feature>